<accession>A0A316HN54</accession>
<gene>
    <name evidence="3" type="ORF">C7456_12036</name>
</gene>
<dbReference type="EMBL" id="QGHC01000020">
    <property type="protein sequence ID" value="PWK81587.1"/>
    <property type="molecule type" value="Genomic_DNA"/>
</dbReference>
<reference evidence="3 4" key="1">
    <citation type="submission" date="2018-05" db="EMBL/GenBank/DDBJ databases">
        <title>Genomic Encyclopedia of Type Strains, Phase IV (KMG-IV): sequencing the most valuable type-strain genomes for metagenomic binning, comparative biology and taxonomic classification.</title>
        <authorList>
            <person name="Goeker M."/>
        </authorList>
    </citation>
    <scope>NUCLEOTIDE SEQUENCE [LARGE SCALE GENOMIC DNA]</scope>
    <source>
        <strain evidence="3 4">DSM 14263</strain>
    </source>
</reference>
<evidence type="ECO:0000256" key="1">
    <source>
        <dbReference type="SAM" id="MobiDB-lite"/>
    </source>
</evidence>
<proteinExistence type="predicted"/>
<name>A0A316HN54_9GAMM</name>
<organism evidence="3 4">
    <name type="scientific">Fulvimonas soli</name>
    <dbReference type="NCBI Taxonomy" id="155197"/>
    <lineage>
        <taxon>Bacteria</taxon>
        <taxon>Pseudomonadati</taxon>
        <taxon>Pseudomonadota</taxon>
        <taxon>Gammaproteobacteria</taxon>
        <taxon>Lysobacterales</taxon>
        <taxon>Rhodanobacteraceae</taxon>
        <taxon>Fulvimonas</taxon>
    </lineage>
</organism>
<feature type="chain" id="PRO_5016421554" evidence="2">
    <location>
        <begin position="26"/>
        <end position="153"/>
    </location>
</feature>
<keyword evidence="2" id="KW-0732">Signal</keyword>
<sequence length="153" mass="16350">MFKRILWRSALTGLIAMACSLPALADQPPANDLGKSWPNAPDVSASPHWHVYVFVRDGVRYIQINDTNGNVRGAFATANGVYLVLPMGRDAQLVTTPQDAPATQPDDASQQGETVYQDSSVQVTATPLVSGAVMLNAVATGNCDPIECNTHKQ</sequence>
<evidence type="ECO:0000313" key="4">
    <source>
        <dbReference type="Proteomes" id="UP000245812"/>
    </source>
</evidence>
<evidence type="ECO:0000313" key="3">
    <source>
        <dbReference type="EMBL" id="PWK81587.1"/>
    </source>
</evidence>
<dbReference type="AlphaFoldDB" id="A0A316HN54"/>
<dbReference type="Proteomes" id="UP000245812">
    <property type="component" value="Unassembled WGS sequence"/>
</dbReference>
<feature type="region of interest" description="Disordered" evidence="1">
    <location>
        <begin position="96"/>
        <end position="115"/>
    </location>
</feature>
<evidence type="ECO:0000256" key="2">
    <source>
        <dbReference type="SAM" id="SignalP"/>
    </source>
</evidence>
<dbReference type="PROSITE" id="PS51257">
    <property type="entry name" value="PROKAR_LIPOPROTEIN"/>
    <property type="match status" value="1"/>
</dbReference>
<dbReference type="OrthoDB" id="6001268at2"/>
<dbReference type="RefSeq" id="WP_109724816.1">
    <property type="nucleotide sequence ID" value="NZ_MSZV01000126.1"/>
</dbReference>
<feature type="compositionally biased region" description="Polar residues" evidence="1">
    <location>
        <begin position="106"/>
        <end position="115"/>
    </location>
</feature>
<protein>
    <submittedName>
        <fullName evidence="3">Uncharacterized protein</fullName>
    </submittedName>
</protein>
<feature type="signal peptide" evidence="2">
    <location>
        <begin position="1"/>
        <end position="25"/>
    </location>
</feature>
<keyword evidence="4" id="KW-1185">Reference proteome</keyword>
<comment type="caution">
    <text evidence="3">The sequence shown here is derived from an EMBL/GenBank/DDBJ whole genome shotgun (WGS) entry which is preliminary data.</text>
</comment>